<gene>
    <name evidence="2" type="ORF">HRJ53_26015</name>
</gene>
<sequence>MAKRLAIISCVTAAVLTSPLTFGQPQKAEAKEAAAPAEVPRHDISGTWTPAIEGSGIGGAGPFSAPSDGNHEPPYTAAGREKMKAYRPGNGMYQNAPPLINDPAVIYCDPQGMPRVDLYELRDTHIVHETAKTFILYQYEHLWREIWTDGRPLPKDPEPRWLGYSIGKWEDDYTFVTQTNGVDGRTWLDKSGRPHSEDMIVEERFHRVSKDLLELTVTVNDPAMYTAPWKPLDKFRLRLLPENHEPIEMLCSVSEFMLYNEHMKFGNPTAGTGGQRPPQK</sequence>
<feature type="signal peptide" evidence="1">
    <location>
        <begin position="1"/>
        <end position="23"/>
    </location>
</feature>
<proteinExistence type="predicted"/>
<name>A0A7V8T075_9BACT</name>
<evidence type="ECO:0000256" key="1">
    <source>
        <dbReference type="SAM" id="SignalP"/>
    </source>
</evidence>
<dbReference type="EMBL" id="JACDQQ010002509">
    <property type="protein sequence ID" value="MBA0088457.1"/>
    <property type="molecule type" value="Genomic_DNA"/>
</dbReference>
<comment type="caution">
    <text evidence="2">The sequence shown here is derived from an EMBL/GenBank/DDBJ whole genome shotgun (WGS) entry which is preliminary data.</text>
</comment>
<feature type="chain" id="PRO_5030650522" evidence="1">
    <location>
        <begin position="24"/>
        <end position="280"/>
    </location>
</feature>
<evidence type="ECO:0000313" key="3">
    <source>
        <dbReference type="Proteomes" id="UP000567293"/>
    </source>
</evidence>
<accession>A0A7V8T075</accession>
<keyword evidence="1" id="KW-0732">Signal</keyword>
<organism evidence="2 3">
    <name type="scientific">Candidatus Acidiferrum panamense</name>
    <dbReference type="NCBI Taxonomy" id="2741543"/>
    <lineage>
        <taxon>Bacteria</taxon>
        <taxon>Pseudomonadati</taxon>
        <taxon>Acidobacteriota</taxon>
        <taxon>Terriglobia</taxon>
        <taxon>Candidatus Acidiferrales</taxon>
        <taxon>Candidatus Acidiferrum</taxon>
    </lineage>
</organism>
<keyword evidence="3" id="KW-1185">Reference proteome</keyword>
<evidence type="ECO:0000313" key="2">
    <source>
        <dbReference type="EMBL" id="MBA0088457.1"/>
    </source>
</evidence>
<protein>
    <submittedName>
        <fullName evidence="2">Uncharacterized protein</fullName>
    </submittedName>
</protein>
<reference evidence="2" key="1">
    <citation type="submission" date="2020-06" db="EMBL/GenBank/DDBJ databases">
        <title>Legume-microbial interactions unlock mineral nutrients during tropical forest succession.</title>
        <authorList>
            <person name="Epihov D.Z."/>
        </authorList>
    </citation>
    <scope>NUCLEOTIDE SEQUENCE [LARGE SCALE GENOMIC DNA]</scope>
    <source>
        <strain evidence="2">Pan2503</strain>
    </source>
</reference>
<dbReference type="AlphaFoldDB" id="A0A7V8T075"/>
<dbReference type="Proteomes" id="UP000567293">
    <property type="component" value="Unassembled WGS sequence"/>
</dbReference>